<comment type="caution">
    <text evidence="1">The sequence shown here is derived from an EMBL/GenBank/DDBJ whole genome shotgun (WGS) entry which is preliminary data.</text>
</comment>
<protein>
    <submittedName>
        <fullName evidence="1">Uncharacterized protein</fullName>
    </submittedName>
</protein>
<keyword evidence="2" id="KW-1185">Reference proteome</keyword>
<proteinExistence type="predicted"/>
<evidence type="ECO:0000313" key="1">
    <source>
        <dbReference type="EMBL" id="SIN69090.1"/>
    </source>
</evidence>
<reference evidence="1 2" key="1">
    <citation type="submission" date="2016-11" db="EMBL/GenBank/DDBJ databases">
        <authorList>
            <person name="Varghese N."/>
            <person name="Submissions S."/>
        </authorList>
    </citation>
    <scope>NUCLEOTIDE SEQUENCE [LARGE SCALE GENOMIC DNA]</scope>
    <source>
        <strain evidence="1 2">DSM 20664</strain>
    </source>
</reference>
<evidence type="ECO:0000313" key="2">
    <source>
        <dbReference type="Proteomes" id="UP000185093"/>
    </source>
</evidence>
<dbReference type="RefSeq" id="WP_074199603.1">
    <property type="nucleotide sequence ID" value="NZ_FSQZ01000001.1"/>
</dbReference>
<dbReference type="EMBL" id="FSQZ01000001">
    <property type="protein sequence ID" value="SIN69090.1"/>
    <property type="molecule type" value="Genomic_DNA"/>
</dbReference>
<name>A0ABY1JDN5_9BACT</name>
<organism evidence="1 2">
    <name type="scientific">Acetomicrobium flavidum</name>
    <dbReference type="NCBI Taxonomy" id="49896"/>
    <lineage>
        <taxon>Bacteria</taxon>
        <taxon>Thermotogati</taxon>
        <taxon>Synergistota</taxon>
        <taxon>Synergistia</taxon>
        <taxon>Synergistales</taxon>
        <taxon>Acetomicrobiaceae</taxon>
        <taxon>Acetomicrobium</taxon>
    </lineage>
</organism>
<accession>A0ABY1JDN5</accession>
<sequence>MGYVNDASEGEKGNDSDFIRSVMGMGKEALKLLYRLNTDEITLDQFVEGMASLNAADLLAEYWAYDEGDERAFDVARQILWLISSLESDAYNQFELYGITAFHEDFRELRDYLLTLEKYCGIKL</sequence>
<dbReference type="Proteomes" id="UP000185093">
    <property type="component" value="Unassembled WGS sequence"/>
</dbReference>
<gene>
    <name evidence="1" type="ORF">SAMN05444368_1220</name>
</gene>